<dbReference type="GO" id="GO:0008270">
    <property type="term" value="F:zinc ion binding"/>
    <property type="evidence" value="ECO:0007669"/>
    <property type="project" value="UniProtKB-KW"/>
</dbReference>
<dbReference type="InterPro" id="IPR018957">
    <property type="entry name" value="Znf_C3HC4_RING-type"/>
</dbReference>
<organism evidence="6 7">
    <name type="scientific">Limosa lapponica baueri</name>
    <dbReference type="NCBI Taxonomy" id="1758121"/>
    <lineage>
        <taxon>Eukaryota</taxon>
        <taxon>Metazoa</taxon>
        <taxon>Chordata</taxon>
        <taxon>Craniata</taxon>
        <taxon>Vertebrata</taxon>
        <taxon>Euteleostomi</taxon>
        <taxon>Archelosauria</taxon>
        <taxon>Archosauria</taxon>
        <taxon>Dinosauria</taxon>
        <taxon>Saurischia</taxon>
        <taxon>Theropoda</taxon>
        <taxon>Coelurosauria</taxon>
        <taxon>Aves</taxon>
        <taxon>Neognathae</taxon>
        <taxon>Neoaves</taxon>
        <taxon>Charadriiformes</taxon>
        <taxon>Scolopacidae</taxon>
        <taxon>Limosa</taxon>
    </lineage>
</organism>
<proteinExistence type="predicted"/>
<sequence>MTTASLNFAMCNTHCCGGSKREKLFVFSMLEQGNMATEAEWSCPISRDAQDDVTYVAPCLHQFCRGCTVWWAKQPLCSQTVNTITYSMQSENNILEMVVQCPSDPLVAGHQTKQGSVRPVPRAYVTGFQPEVWASLFWDCLQILQTLLPWLNQMLHGPCWWKVAFTQGTLIVSLCCYGLDEEALVLELQPFLQNQMVTFVHQLIHVLSRDWCSGILQQLDLLDSYATEEGEDSPVATPGPTTSLVGTPTHTPREQEEPHKELVQVAADPSTSGQSRDCSPGWPWCPLKRRANSLPASLAHKKSCLWQH</sequence>
<feature type="domain" description="Zinc finger C3HC4 RING-type" evidence="5">
    <location>
        <begin position="43"/>
        <end position="73"/>
    </location>
</feature>
<dbReference type="SUPFAM" id="SSF57850">
    <property type="entry name" value="RING/U-box"/>
    <property type="match status" value="1"/>
</dbReference>
<name>A0A2I0U962_LIMLA</name>
<keyword evidence="7" id="KW-1185">Reference proteome</keyword>
<evidence type="ECO:0000256" key="1">
    <source>
        <dbReference type="ARBA" id="ARBA00022723"/>
    </source>
</evidence>
<feature type="compositionally biased region" description="Polar residues" evidence="4">
    <location>
        <begin position="239"/>
        <end position="250"/>
    </location>
</feature>
<dbReference type="OrthoDB" id="21204at2759"/>
<evidence type="ECO:0000313" key="6">
    <source>
        <dbReference type="EMBL" id="PKU42596.1"/>
    </source>
</evidence>
<keyword evidence="2" id="KW-0863">Zinc-finger</keyword>
<dbReference type="Proteomes" id="UP000233556">
    <property type="component" value="Unassembled WGS sequence"/>
</dbReference>
<evidence type="ECO:0000259" key="5">
    <source>
        <dbReference type="Pfam" id="PF00097"/>
    </source>
</evidence>
<dbReference type="EMBL" id="KZ505977">
    <property type="protein sequence ID" value="PKU42596.1"/>
    <property type="molecule type" value="Genomic_DNA"/>
</dbReference>
<evidence type="ECO:0000256" key="3">
    <source>
        <dbReference type="ARBA" id="ARBA00022833"/>
    </source>
</evidence>
<feature type="region of interest" description="Disordered" evidence="4">
    <location>
        <begin position="229"/>
        <end position="279"/>
    </location>
</feature>
<dbReference type="Pfam" id="PF00097">
    <property type="entry name" value="zf-C3HC4"/>
    <property type="match status" value="1"/>
</dbReference>
<evidence type="ECO:0000256" key="4">
    <source>
        <dbReference type="SAM" id="MobiDB-lite"/>
    </source>
</evidence>
<dbReference type="InterPro" id="IPR013083">
    <property type="entry name" value="Znf_RING/FYVE/PHD"/>
</dbReference>
<evidence type="ECO:0000313" key="7">
    <source>
        <dbReference type="Proteomes" id="UP000233556"/>
    </source>
</evidence>
<reference evidence="7" key="1">
    <citation type="submission" date="2017-11" db="EMBL/GenBank/DDBJ databases">
        <authorList>
            <person name="Lima N.C."/>
            <person name="Parody-Merino A.M."/>
            <person name="Battley P.F."/>
            <person name="Fidler A.E."/>
            <person name="Prosdocimi F."/>
        </authorList>
    </citation>
    <scope>NUCLEOTIDE SEQUENCE [LARGE SCALE GENOMIC DNA]</scope>
</reference>
<keyword evidence="1" id="KW-0479">Metal-binding</keyword>
<feature type="compositionally biased region" description="Basic and acidic residues" evidence="4">
    <location>
        <begin position="251"/>
        <end position="262"/>
    </location>
</feature>
<evidence type="ECO:0000256" key="2">
    <source>
        <dbReference type="ARBA" id="ARBA00022771"/>
    </source>
</evidence>
<reference evidence="7" key="2">
    <citation type="submission" date="2017-12" db="EMBL/GenBank/DDBJ databases">
        <title>Genome sequence of the Bar-tailed Godwit (Limosa lapponica baueri).</title>
        <authorList>
            <person name="Lima N.C.B."/>
            <person name="Parody-Merino A.M."/>
            <person name="Battley P.F."/>
            <person name="Fidler A.E."/>
            <person name="Prosdocimi F."/>
        </authorList>
    </citation>
    <scope>NUCLEOTIDE SEQUENCE [LARGE SCALE GENOMIC DNA]</scope>
</reference>
<accession>A0A2I0U962</accession>
<keyword evidence="3" id="KW-0862">Zinc</keyword>
<protein>
    <submittedName>
        <fullName evidence="6">Trans-acting transcriptional protein icp0</fullName>
    </submittedName>
</protein>
<dbReference type="Gene3D" id="3.30.40.10">
    <property type="entry name" value="Zinc/RING finger domain, C3HC4 (zinc finger)"/>
    <property type="match status" value="1"/>
</dbReference>
<gene>
    <name evidence="6" type="ORF">llap_7097</name>
</gene>
<dbReference type="AlphaFoldDB" id="A0A2I0U962"/>